<comment type="caution">
    <text evidence="2">The sequence shown here is derived from an EMBL/GenBank/DDBJ whole genome shotgun (WGS) entry which is preliminary data.</text>
</comment>
<evidence type="ECO:0000259" key="1">
    <source>
        <dbReference type="Pfam" id="PF00534"/>
    </source>
</evidence>
<dbReference type="InterPro" id="IPR001296">
    <property type="entry name" value="Glyco_trans_1"/>
</dbReference>
<dbReference type="Pfam" id="PF00534">
    <property type="entry name" value="Glycos_transf_1"/>
    <property type="match status" value="1"/>
</dbReference>
<feature type="domain" description="Glycosyl transferase family 1" evidence="1">
    <location>
        <begin position="217"/>
        <end position="298"/>
    </location>
</feature>
<reference evidence="2 3" key="1">
    <citation type="journal article" date="2014" name="Genome Announc.">
        <title>Draft Genome Sequence of the Boron-Tolerant and Moderately Halotolerant Bacterium Gracilibacillus boraciitolerans JCM 21714T.</title>
        <authorList>
            <person name="Ahmed I."/>
            <person name="Oshima K."/>
            <person name="Suda W."/>
            <person name="Kitamura K."/>
            <person name="Iida T."/>
            <person name="Ohmori Y."/>
            <person name="Fujiwara T."/>
            <person name="Hattori M."/>
            <person name="Ohkuma M."/>
        </authorList>
    </citation>
    <scope>NUCLEOTIDE SEQUENCE [LARGE SCALE GENOMIC DNA]</scope>
    <source>
        <strain evidence="2 3">JCM 21714</strain>
    </source>
</reference>
<dbReference type="Gene3D" id="3.40.50.2000">
    <property type="entry name" value="Glycogen Phosphorylase B"/>
    <property type="match status" value="1"/>
</dbReference>
<dbReference type="SUPFAM" id="SSF53756">
    <property type="entry name" value="UDP-Glycosyltransferase/glycogen phosphorylase"/>
    <property type="match status" value="1"/>
</dbReference>
<dbReference type="STRING" id="1298598.JCM21714_888"/>
<evidence type="ECO:0000313" key="3">
    <source>
        <dbReference type="Proteomes" id="UP000019102"/>
    </source>
</evidence>
<dbReference type="GO" id="GO:0016757">
    <property type="term" value="F:glycosyltransferase activity"/>
    <property type="evidence" value="ECO:0007669"/>
    <property type="project" value="InterPro"/>
</dbReference>
<gene>
    <name evidence="2" type="ORF">JCM21714_888</name>
</gene>
<name>W4VFF8_9BACI</name>
<dbReference type="AlphaFoldDB" id="W4VFF8"/>
<accession>W4VFF8</accession>
<protein>
    <submittedName>
        <fullName evidence="2">Capsular polysaccharide biosynthsis protein</fullName>
    </submittedName>
</protein>
<sequence>MILEKRRILCIVDHHDPVLSKDHLLFLLQRHVNHEDQVEIKLVERDIHYSPPLLSSTKLLPAVSDVIIESFKDINSKKNWIFKLEKYQIPDHIRKSTYNYPFITALFWRKMNPVVMPKNQLYDIAVSLSCGLPSYYLRDKVKAKHKIYYFPIRQFSKDYRSISENIREQDIIYVGSQTMYSELMTDTNYKVSYYNDPYYNEAIKLAGKLEHKVISPQHQLNILSANGMKNKYQLEGFIHLCKKLKTQQSDFKWYLYGVGSYEQQTRKYLDRLDLKDNIIFIGEKANIYSYLMSADIYVEWNKHSSIYYEAEVLEKSHYKND</sequence>
<dbReference type="EMBL" id="BAVS01000002">
    <property type="protein sequence ID" value="GAE91917.1"/>
    <property type="molecule type" value="Genomic_DNA"/>
</dbReference>
<dbReference type="eggNOG" id="ENOG5030KEX">
    <property type="taxonomic scope" value="Bacteria"/>
</dbReference>
<organism evidence="2 3">
    <name type="scientific">Gracilibacillus boraciitolerans JCM 21714</name>
    <dbReference type="NCBI Taxonomy" id="1298598"/>
    <lineage>
        <taxon>Bacteria</taxon>
        <taxon>Bacillati</taxon>
        <taxon>Bacillota</taxon>
        <taxon>Bacilli</taxon>
        <taxon>Bacillales</taxon>
        <taxon>Bacillaceae</taxon>
        <taxon>Gracilibacillus</taxon>
    </lineage>
</organism>
<keyword evidence="3" id="KW-1185">Reference proteome</keyword>
<dbReference type="Proteomes" id="UP000019102">
    <property type="component" value="Unassembled WGS sequence"/>
</dbReference>
<proteinExistence type="predicted"/>
<evidence type="ECO:0000313" key="2">
    <source>
        <dbReference type="EMBL" id="GAE91917.1"/>
    </source>
</evidence>